<dbReference type="PANTHER" id="PTHR44591:SF3">
    <property type="entry name" value="RESPONSE REGULATORY DOMAIN-CONTAINING PROTEIN"/>
    <property type="match status" value="1"/>
</dbReference>
<name>X1L9D9_9ZZZZ</name>
<dbReference type="AlphaFoldDB" id="X1L9D9"/>
<dbReference type="PROSITE" id="PS50110">
    <property type="entry name" value="RESPONSE_REGULATORY"/>
    <property type="match status" value="1"/>
</dbReference>
<evidence type="ECO:0000313" key="3">
    <source>
        <dbReference type="EMBL" id="GAH90773.1"/>
    </source>
</evidence>
<feature type="domain" description="Response regulatory" evidence="2">
    <location>
        <begin position="3"/>
        <end position="126"/>
    </location>
</feature>
<proteinExistence type="predicted"/>
<evidence type="ECO:0000256" key="1">
    <source>
        <dbReference type="ARBA" id="ARBA00022553"/>
    </source>
</evidence>
<dbReference type="Gene3D" id="3.40.50.2300">
    <property type="match status" value="1"/>
</dbReference>
<dbReference type="InterPro" id="IPR011006">
    <property type="entry name" value="CheY-like_superfamily"/>
</dbReference>
<dbReference type="InterPro" id="IPR001789">
    <property type="entry name" value="Sig_transdc_resp-reg_receiver"/>
</dbReference>
<dbReference type="InterPro" id="IPR050595">
    <property type="entry name" value="Bact_response_regulator"/>
</dbReference>
<sequence length="141" mass="16161">MAKILIVDDDPDIRIAISSVLKSRSYEVIEARDGEEALTRLKEQKPDLMLLDLLLPKMDGFAVVKELQNTQWSEYHNMPILIISSVREEASQRRYELETGHRLGAEDYIEKPIEPFALLKRIKKLLSKGGEDAEANQNPRD</sequence>
<keyword evidence="1" id="KW-0597">Phosphoprotein</keyword>
<dbReference type="GO" id="GO:0000160">
    <property type="term" value="P:phosphorelay signal transduction system"/>
    <property type="evidence" value="ECO:0007669"/>
    <property type="project" value="InterPro"/>
</dbReference>
<dbReference type="SMART" id="SM00448">
    <property type="entry name" value="REC"/>
    <property type="match status" value="1"/>
</dbReference>
<gene>
    <name evidence="3" type="ORF">S06H3_03092</name>
</gene>
<accession>X1L9D9</accession>
<dbReference type="SUPFAM" id="SSF52172">
    <property type="entry name" value="CheY-like"/>
    <property type="match status" value="1"/>
</dbReference>
<dbReference type="Pfam" id="PF00072">
    <property type="entry name" value="Response_reg"/>
    <property type="match status" value="1"/>
</dbReference>
<comment type="caution">
    <text evidence="3">The sequence shown here is derived from an EMBL/GenBank/DDBJ whole genome shotgun (WGS) entry which is preliminary data.</text>
</comment>
<dbReference type="PANTHER" id="PTHR44591">
    <property type="entry name" value="STRESS RESPONSE REGULATOR PROTEIN 1"/>
    <property type="match status" value="1"/>
</dbReference>
<organism evidence="3">
    <name type="scientific">marine sediment metagenome</name>
    <dbReference type="NCBI Taxonomy" id="412755"/>
    <lineage>
        <taxon>unclassified sequences</taxon>
        <taxon>metagenomes</taxon>
        <taxon>ecological metagenomes</taxon>
    </lineage>
</organism>
<reference evidence="3" key="1">
    <citation type="journal article" date="2014" name="Front. Microbiol.">
        <title>High frequency of phylogenetically diverse reductive dehalogenase-homologous genes in deep subseafloor sedimentary metagenomes.</title>
        <authorList>
            <person name="Kawai M."/>
            <person name="Futagami T."/>
            <person name="Toyoda A."/>
            <person name="Takaki Y."/>
            <person name="Nishi S."/>
            <person name="Hori S."/>
            <person name="Arai W."/>
            <person name="Tsubouchi T."/>
            <person name="Morono Y."/>
            <person name="Uchiyama I."/>
            <person name="Ito T."/>
            <person name="Fujiyama A."/>
            <person name="Inagaki F."/>
            <person name="Takami H."/>
        </authorList>
    </citation>
    <scope>NUCLEOTIDE SEQUENCE</scope>
    <source>
        <strain evidence="3">Expedition CK06-06</strain>
    </source>
</reference>
<dbReference type="EMBL" id="BARV01000970">
    <property type="protein sequence ID" value="GAH90773.1"/>
    <property type="molecule type" value="Genomic_DNA"/>
</dbReference>
<evidence type="ECO:0000259" key="2">
    <source>
        <dbReference type="PROSITE" id="PS50110"/>
    </source>
</evidence>
<protein>
    <recommendedName>
        <fullName evidence="2">Response regulatory domain-containing protein</fullName>
    </recommendedName>
</protein>